<reference evidence="11" key="1">
    <citation type="submission" date="2013-05" db="EMBL/GenBank/DDBJ databases">
        <authorList>
            <person name="Yim A.K.Y."/>
            <person name="Chan T.F."/>
            <person name="Ji K.M."/>
            <person name="Liu X.Y."/>
            <person name="Zhou J.W."/>
            <person name="Li R.Q."/>
            <person name="Yang K.Y."/>
            <person name="Li J."/>
            <person name="Li M."/>
            <person name="Law P.T.W."/>
            <person name="Wu Y.L."/>
            <person name="Cai Z.L."/>
            <person name="Qin H."/>
            <person name="Bao Y."/>
            <person name="Leung R.K.K."/>
            <person name="Ng P.K.S."/>
            <person name="Zou J."/>
            <person name="Zhong X.J."/>
            <person name="Ran P.X."/>
            <person name="Zhong N.S."/>
            <person name="Liu Z.G."/>
            <person name="Tsui S.K.W."/>
        </authorList>
    </citation>
    <scope>NUCLEOTIDE SEQUENCE</scope>
    <source>
        <strain evidence="11">Derf</strain>
        <tissue evidence="11">Whole organism</tissue>
    </source>
</reference>
<evidence type="ECO:0000256" key="4">
    <source>
        <dbReference type="ARBA" id="ARBA00017143"/>
    </source>
</evidence>
<sequence length="4075" mass="478062">MGGFWIHDCIRLLHQTNSDEQNVKKLYEYCFSFTNKNWSTEDRLEILNLIVKCLETKNLTDIVAEYFSPILLQLLHQIKKHSKLSLFFILSRLIGSFAIATNFSYDCFNNRLLNADNLLREIQKQNESNNNEDSLIGFLESCLVFLAFDSSYFFKNFQWSFVINFFNHSNQYVDYLARKIHSRILNSNSFEHDKQDDYRLKLFELTKTRTLRFSSKTIIYRNTDDNFLIYDHDLYDNIVCVQGILLQVIQRPRINYELDDEIFYVSSVIFEQNLMSIALGVSLNKPILVEGPMSCGKSTLIKRLALLTGRLEPPAIMTIQISDQIDTKYLLGSYITSDIPGEFIFNFGPLLKAIRDGNWIIFEDIDSASSELISSLVSIIESSNSANIVGYEGKIDKFDSNFRIFFTKTLQKSESIQSVNFTMLEKICYKVNLQNLTKDQISDLIQKKWPNLNILLPRIVEVYENIMNFQSETKTKRLIRLRDLLKWCNRLSVYFIKNEPEETSKFAYLDAMDCFAMFSSNFLKQIAYTIGSSFNLSKNDCEHLLRERSPKLMKNMNTITIGRQSVLIDPKLSQNISDFAFTLNTTQLLERLLVCVSNQEPILLCGETGVGKTSSIQYLANLCGHKLNIINMNQQSSSLELFGGYKPVDFNTMIISVKEDYCQLFDKTFESNKNNAFKNKFDKLYVKQDWNLLLEVMINVCTKALKKFENENNTKELYGRWTKLQEKLKNFKSLIDIGKNHLTFTFIEGVLTHAISTGQWVLLDEINLAESETLQGLLSFMENNQTLMLFEKANDQIIKVHKDFRLFACMNPATDVGKKELPIKIRNRFTEFFIDEIEDRSQLRIIVCTYIQSMVDPKTIEAIVEFYFQVKNDSQTLLKDMNGHRPIFSLRNLCRALRVVKFNPFNSINRSLYEAFSLAFLSNLDQESYTIVQKRIETIIFHNKNMKFSDSLKNLEKLFPSKNFVIIENYPIIKGPNEPVIDENYILTTTVSKNLRDVCRIISAGRTYPILLQGETSVGKTSLIQWLAKATGNICHRVNNHEHIDLQEYIGSYCSQSDGKIIFKKGVLVEAMKNGHWIILDELNLAPTEILEALNRVLDENRECFIPETQEVIKAHSRFLLFATQNPPGKYAGRKVLSRAFRNRFIELNFSEIPIEELEIILHKKCMIPLSYSKRMVSVLIQLQKCRCKSDIFAGKHGFITLRDLFRWGYRYMKFAAKLDESIRFFDWNQFLANQGFMLLAGRVRHNEDVILIKGILEKIFKCNISVEELFDMHEEKVESKNIFTNSIVWTKAFKRLGTLLREAIEFEEPILLIGETGCGKTTICQYFATKSEKTLKIINCHMNTESSDFLGSLRPNRNACHGQDEMLFEWVDGPLVTAMKNGDYFLVDEISLADDSVLERLNSVLELERTVFLAENNDSFCRIKAHDSFRYFATMNPGGDFGKKELSPALRDRFTEIWCPGFENYDDIYQIAFHNLEIIDEEIRKIVSKSIRDFIEWLEKLVNKRFIISVRDILSWTQFIDKTYSIKPQRLSLYDAFIHGAHLVYIDPLIIGNQSIVNKNEEMKINCQEYLQNFSQKFPDIHFKADCNENSLLDNRIYIGPFSFEKAESNRQNSLTNYYWQSTGVQNNCVRLMRALQLDKPILLEGPPGVGKTSLIQALATICCDSLIRINLSEQTDISDLFGCDLPVEGEGNAGKFEFRDGPFLTALKSNEPTWILLDELNLATQTVLEGLNACLDHRGEIFISELNKTFSVNKNKTRIFATQNPYSMDRSRKRLPKSFLNRFTVVYIENLTDEDYYFILVNMFPKIPHDNIQRMISVNRQICEKIEHENFAKKGGPFEFNLRDLIRWIQLIDKFQEKYSHIEPELFFDFIYTNKMRTWECKQKMQQICLDEFKNVNHIPTMCYLNSSLFQMGLAISERLFNQIDNRNIHYCFREQMAIIESILICIEMNWLTILIGDSGLGKSHIIQLVADVRGQHLNIIHANAEMDTIDLLGGFEQKDVNVDLKNIEKEIVTYGFIEIAKRNQDHLLWPKFFAYIFRLSTNTLKFKIKTLKKILNLFKDCPQLLSFRNQLQKFETIDDQHNNNNGTFEWRDSSLVKSIRTGDWVVIENANLLNPAVLDRFNSLLEPGGSLTINEKGSIDGQITEIHPHPNFRLFFTMNPKFGELSRAMRNRGIEVVMFPVTEDFKHSLDEYRQILHEYGFKISDQQIEQFSHNKREFFQFIEQIILKSQQIGSNHQNDSNFEKIESDPSMSVSLSKFNYLSNDSNLHYAMQDYRILFNSTFSSDNDSLKVRLFFENSSLADFNIRFRIFSTSNDYVKLLYEKLFTIFKDAQSFFDHDLFDFIKKLPIDFRENNSTCLFISKNMKEKFDQWNKHLNNFHMNLFWTDLKQRLPSIHSLLLCEEMKQMNVFISIEKFLTTIFQQLDHIITITKPNDDQVITIRETLVVFYQIFSICTQYHHEPQKFIKEKFFPIWFLLNERQEVFNFFINIDSIVSEINTYFNISCFDEEKFTFVNKMCHNRFRFKSIKDIQAYQQFQKCLKILHNQQIQNPEKVNHLAKDCVLLFDDYFTGKISYEKFNERIANQTNDSDLKIKAKTMNKQCLTLSKLFSSQRYLDLYMNKSTNANVNVFNDSYEIFFNQFIQYGKYTDLFVEILLNINNELNMASIIHSCSEDNLDNNLVEENKFFINDKIKQNITCEHIPLISIIYFSQMNNDDDSIEKFYWKKLTRKFYIDLIFSNYFHMKNNRHQLFDRFVWLSEMFDDYIKQHSNKMADFIQNEKIRISNQNQLAQCYKLILIGYTIANHTNPDYPIDPIVRSQAKLDDYRSQSTIINEELKLRRSIYKQMYIEHNDQFFNCNIFQKLQLKLEEFNNRITQLQESIHYRQSSEHYFNLISEIKQFQSTIFNWNNLFQIVKDSEHCYSDPNAKIIAKCLMYCQSINDFLKYLHENYLDYQDLTTPFMTGILLVIKGLQSLIYRLQSRSNTKLLFHSFQMSTIEQMFDLFSRFVTTALPSEICSFIFKNNVIEILHKIYQDLNLKTKSLLQNLLQSISLEIQNSLYLQEDNRSEILNVYFEIIDSFVSQYQKIEMNKDLEEIRKNALFHIKLDDNNDSQEYIETKVDELFPSFENRYHKFLDPFEKRIESDHVKINMSEDNLLFIARSHMHMVQLMEQQQPTAMETTNFNQSYLIRYKIIATILQKTMGFFDNENIEQNLIDGHLLLMKNSNHETDSTMKTLNIYHSGIESQTEKCFMVLENLRLKIETDLLPEFENHPVLMKLIEIIKHVYEIKANSSLMCLATGLELILKTSEDWQLIAHRGISLVEYLNQITEILVDWRKMEINYWLKYESDFENVKPFINTVKKFIESSSLGQFQIRLRIIKVFIYYLKHTTNIDDQSMTIWIALENVYNFYNHFSPSILKQISIEKTKIEKEIKEFVTISKWNPNNFWSLKASLSRSKKQLYEQSLSWKTNFAKILKSDDNSIINIDDVTAEQHLRQYSFVSKSQSYHKKLVMIARKIKTKGVNFSENIDEYEDFNNSLIDCIDQYSNLTPTETKDSIIRKKQISQIQNQKRRALSDLFKKLSQSGIRFRKGIVHFENGFDLNDTIFSEKPLQLEEGSPIFFLDTIKSCNAYYYKSLSGYAMIVSLLEKPNQQLTIDMIDRIKGNVVHLADIVNKKRKIIGKRMEQFNVLKKRLLQLQKSYDPNDRMIITCLKYAQEMINKIKNLILKFQSFTIRLKEIVSSFNASDENEKYLKISNKINLIIENVRQISSRIQPLNEVVIFTESRLTIVKSSVILLKQQVENLFSILNEECSDIMKLYDEEFIFFQKEIANLEKYLHEIQTDTSLTSNQLVNECDLLLKNILLCFEKIFKYLNDSKNMAISKENKTKFIMHSITNVRILNLFNSDQIIRLVDKFFENFNNKTCIELIKIYVPFFSQYIDLYQCFLCIAIGSLKTSSKLLHIIMSLSCELLANGFCLPPDTCDDDIQQQQGEQQKNIDNAGFGEGNTTSNAKDVSDRLDCQDQLDDLKNDGEEDQQTESQNKNEDNGIEMDDDFVGQEYGAEEDQNDEKSDDEER</sequence>
<dbReference type="InterPro" id="IPR012099">
    <property type="entry name" value="Midasin"/>
</dbReference>
<dbReference type="Proteomes" id="UP000790347">
    <property type="component" value="Unassembled WGS sequence"/>
</dbReference>
<keyword evidence="8" id="KW-0539">Nucleus</keyword>
<comment type="subcellular location">
    <subcellularLocation>
        <location evidence="1">Nucleus</location>
        <location evidence="1">Nucleolus</location>
    </subcellularLocation>
    <subcellularLocation>
        <location evidence="2">Nucleus</location>
        <location evidence="2">Nucleoplasm</location>
    </subcellularLocation>
</comment>
<evidence type="ECO:0000256" key="8">
    <source>
        <dbReference type="ARBA" id="ARBA00023242"/>
    </source>
</evidence>
<reference evidence="11" key="2">
    <citation type="journal article" date="2022" name="Res Sq">
        <title>Comparative Genomics Reveals Insights into the Divergent Evolution of Astigmatic Mites and Household Pest Adaptations.</title>
        <authorList>
            <person name="Xiong Q."/>
            <person name="Wan A.T.-Y."/>
            <person name="Liu X.-Y."/>
            <person name="Fung C.S.-H."/>
            <person name="Xiao X."/>
            <person name="Malainual N."/>
            <person name="Hou J."/>
            <person name="Wang L."/>
            <person name="Wang M."/>
            <person name="Yang K."/>
            <person name="Cui Y."/>
            <person name="Leung E."/>
            <person name="Nong W."/>
            <person name="Shin S.-K."/>
            <person name="Au S."/>
            <person name="Jeong K.Y."/>
            <person name="Chew F.T."/>
            <person name="Hui J."/>
            <person name="Leung T.F."/>
            <person name="Tungtrongchitr A."/>
            <person name="Zhong N."/>
            <person name="Liu Z."/>
            <person name="Tsui S."/>
        </authorList>
    </citation>
    <scope>NUCLEOTIDE SEQUENCE</scope>
    <source>
        <strain evidence="11">Derf</strain>
        <tissue evidence="11">Whole organism</tissue>
    </source>
</reference>
<dbReference type="GO" id="GO:0005730">
    <property type="term" value="C:nucleolus"/>
    <property type="evidence" value="ECO:0007669"/>
    <property type="project" value="UniProtKB-SubCell"/>
</dbReference>
<comment type="caution">
    <text evidence="11">The sequence shown here is derived from an EMBL/GenBank/DDBJ whole genome shotgun (WGS) entry which is preliminary data.</text>
</comment>
<dbReference type="Pfam" id="PF07728">
    <property type="entry name" value="AAA_5"/>
    <property type="match status" value="6"/>
</dbReference>
<accession>A0A922HYB1</accession>
<evidence type="ECO:0000256" key="3">
    <source>
        <dbReference type="ARBA" id="ARBA00007188"/>
    </source>
</evidence>
<dbReference type="Pfam" id="PF17865">
    <property type="entry name" value="AAA_lid_5"/>
    <property type="match status" value="1"/>
</dbReference>
<dbReference type="GO" id="GO:0030687">
    <property type="term" value="C:preribosome, large subunit precursor"/>
    <property type="evidence" value="ECO:0007669"/>
    <property type="project" value="TreeGrafter"/>
</dbReference>
<evidence type="ECO:0000256" key="5">
    <source>
        <dbReference type="ARBA" id="ARBA00022741"/>
    </source>
</evidence>
<dbReference type="PIRSF" id="PIRSF010340">
    <property type="entry name" value="Midasin"/>
    <property type="match status" value="1"/>
</dbReference>
<keyword evidence="6" id="KW-0067">ATP-binding</keyword>
<evidence type="ECO:0000256" key="1">
    <source>
        <dbReference type="ARBA" id="ARBA00004604"/>
    </source>
</evidence>
<feature type="compositionally biased region" description="Acidic residues" evidence="9">
    <location>
        <begin position="4046"/>
        <end position="4075"/>
    </location>
</feature>
<evidence type="ECO:0000259" key="10">
    <source>
        <dbReference type="SMART" id="SM00382"/>
    </source>
</evidence>
<dbReference type="GO" id="GO:0016887">
    <property type="term" value="F:ATP hydrolysis activity"/>
    <property type="evidence" value="ECO:0007669"/>
    <property type="project" value="InterPro"/>
</dbReference>
<dbReference type="FunFam" id="3.40.50.300:FF:000582">
    <property type="entry name" value="Midasin"/>
    <property type="match status" value="1"/>
</dbReference>
<feature type="compositionally biased region" description="Basic and acidic residues" evidence="9">
    <location>
        <begin position="4021"/>
        <end position="4030"/>
    </location>
</feature>
<dbReference type="SMART" id="SM00382">
    <property type="entry name" value="AAA"/>
    <property type="match status" value="6"/>
</dbReference>
<comment type="similarity">
    <text evidence="3">Belongs to the midasin family.</text>
</comment>
<dbReference type="GO" id="GO:0000027">
    <property type="term" value="P:ribosomal large subunit assembly"/>
    <property type="evidence" value="ECO:0007669"/>
    <property type="project" value="InterPro"/>
</dbReference>
<evidence type="ECO:0000256" key="7">
    <source>
        <dbReference type="ARBA" id="ARBA00023186"/>
    </source>
</evidence>
<dbReference type="InterPro" id="IPR041190">
    <property type="entry name" value="Midasin_AAA_lid_5"/>
</dbReference>
<feature type="domain" description="AAA+ ATPase" evidence="10">
    <location>
        <begin position="1006"/>
        <end position="1151"/>
    </location>
</feature>
<dbReference type="SUPFAM" id="SSF52540">
    <property type="entry name" value="P-loop containing nucleoside triphosphate hydrolases"/>
    <property type="match status" value="6"/>
</dbReference>
<feature type="domain" description="AAA+ ATPase" evidence="10">
    <location>
        <begin position="1639"/>
        <end position="1794"/>
    </location>
</feature>
<dbReference type="InterPro" id="IPR048617">
    <property type="entry name" value="MDN1_AAA_lid_4"/>
</dbReference>
<dbReference type="FunFam" id="3.40.50.300:FF:004102">
    <property type="entry name" value="Uncharacterized protein"/>
    <property type="match status" value="1"/>
</dbReference>
<dbReference type="PANTHER" id="PTHR48103">
    <property type="entry name" value="MIDASIN-RELATED"/>
    <property type="match status" value="1"/>
</dbReference>
<feature type="domain" description="AAA+ ATPase" evidence="10">
    <location>
        <begin position="283"/>
        <end position="410"/>
    </location>
</feature>
<feature type="region of interest" description="Disordered" evidence="9">
    <location>
        <begin position="4021"/>
        <end position="4075"/>
    </location>
</feature>
<dbReference type="FunFam" id="3.40.50.300:FF:001384">
    <property type="entry name" value="Midasin"/>
    <property type="match status" value="1"/>
</dbReference>
<dbReference type="GO" id="GO:0000055">
    <property type="term" value="P:ribosomal large subunit export from nucleus"/>
    <property type="evidence" value="ECO:0007669"/>
    <property type="project" value="TreeGrafter"/>
</dbReference>
<dbReference type="GO" id="GO:0005524">
    <property type="term" value="F:ATP binding"/>
    <property type="evidence" value="ECO:0007669"/>
    <property type="project" value="UniProtKB-KW"/>
</dbReference>
<keyword evidence="7" id="KW-0143">Chaperone</keyword>
<dbReference type="InterPro" id="IPR011704">
    <property type="entry name" value="ATPase_dyneun-rel_AAA"/>
</dbReference>
<dbReference type="CDD" id="cd00009">
    <property type="entry name" value="AAA"/>
    <property type="match status" value="1"/>
</dbReference>
<dbReference type="Pfam" id="PF17867">
    <property type="entry name" value="AAA_lid_7"/>
    <property type="match status" value="3"/>
</dbReference>
<dbReference type="GO" id="GO:0005654">
    <property type="term" value="C:nucleoplasm"/>
    <property type="evidence" value="ECO:0007669"/>
    <property type="project" value="UniProtKB-SubCell"/>
</dbReference>
<evidence type="ECO:0000313" key="12">
    <source>
        <dbReference type="Proteomes" id="UP000790347"/>
    </source>
</evidence>
<dbReference type="PANTHER" id="PTHR48103:SF2">
    <property type="entry name" value="MIDASIN"/>
    <property type="match status" value="1"/>
</dbReference>
<dbReference type="Gene3D" id="3.40.50.300">
    <property type="entry name" value="P-loop containing nucleotide triphosphate hydrolases"/>
    <property type="match status" value="6"/>
</dbReference>
<dbReference type="Pfam" id="PF21108">
    <property type="entry name" value="MDN1_4th"/>
    <property type="match status" value="1"/>
</dbReference>
<keyword evidence="12" id="KW-1185">Reference proteome</keyword>
<evidence type="ECO:0000256" key="2">
    <source>
        <dbReference type="ARBA" id="ARBA00004642"/>
    </source>
</evidence>
<feature type="domain" description="AAA+ ATPase" evidence="10">
    <location>
        <begin position="1307"/>
        <end position="1465"/>
    </location>
</feature>
<keyword evidence="5" id="KW-0547">Nucleotide-binding</keyword>
<evidence type="ECO:0000256" key="9">
    <source>
        <dbReference type="SAM" id="MobiDB-lite"/>
    </source>
</evidence>
<organism evidence="11 12">
    <name type="scientific">Dermatophagoides farinae</name>
    <name type="common">American house dust mite</name>
    <dbReference type="NCBI Taxonomy" id="6954"/>
    <lineage>
        <taxon>Eukaryota</taxon>
        <taxon>Metazoa</taxon>
        <taxon>Ecdysozoa</taxon>
        <taxon>Arthropoda</taxon>
        <taxon>Chelicerata</taxon>
        <taxon>Arachnida</taxon>
        <taxon>Acari</taxon>
        <taxon>Acariformes</taxon>
        <taxon>Sarcoptiformes</taxon>
        <taxon>Astigmata</taxon>
        <taxon>Psoroptidia</taxon>
        <taxon>Analgoidea</taxon>
        <taxon>Pyroglyphidae</taxon>
        <taxon>Dermatophagoidinae</taxon>
        <taxon>Dermatophagoides</taxon>
    </lineage>
</organism>
<protein>
    <recommendedName>
        <fullName evidence="4">Midasin</fullName>
    </recommendedName>
</protein>
<dbReference type="InterPro" id="IPR027417">
    <property type="entry name" value="P-loop_NTPase"/>
</dbReference>
<feature type="domain" description="AAA+ ATPase" evidence="10">
    <location>
        <begin position="1951"/>
        <end position="2186"/>
    </location>
</feature>
<evidence type="ECO:0000313" key="11">
    <source>
        <dbReference type="EMBL" id="KAH9516786.1"/>
    </source>
</evidence>
<dbReference type="FunFam" id="3.40.50.300:FF:000142">
    <property type="entry name" value="Midasin"/>
    <property type="match status" value="1"/>
</dbReference>
<dbReference type="InterPro" id="IPR040848">
    <property type="entry name" value="AAA_lid_7"/>
</dbReference>
<feature type="domain" description="AAA+ ATPase" evidence="10">
    <location>
        <begin position="598"/>
        <end position="874"/>
    </location>
</feature>
<evidence type="ECO:0000256" key="6">
    <source>
        <dbReference type="ARBA" id="ARBA00022840"/>
    </source>
</evidence>
<dbReference type="EMBL" id="ASGP02000003">
    <property type="protein sequence ID" value="KAH9516786.1"/>
    <property type="molecule type" value="Genomic_DNA"/>
</dbReference>
<dbReference type="InterPro" id="IPR003593">
    <property type="entry name" value="AAA+_ATPase"/>
</dbReference>
<proteinExistence type="inferred from homology"/>
<gene>
    <name evidence="11" type="primary">MDN1_2</name>
    <name evidence="11" type="ORF">DERF_007505</name>
</gene>
<name>A0A922HYB1_DERFA</name>